<comment type="similarity">
    <text evidence="2 9">Belongs to the RecN family.</text>
</comment>
<name>A0A6G5QND4_CAMRE</name>
<evidence type="ECO:0000256" key="4">
    <source>
        <dbReference type="ARBA" id="ARBA00022741"/>
    </source>
</evidence>
<evidence type="ECO:0000256" key="5">
    <source>
        <dbReference type="ARBA" id="ARBA00022763"/>
    </source>
</evidence>
<dbReference type="InterPro" id="IPR004604">
    <property type="entry name" value="DNA_recomb/repair_RecN"/>
</dbReference>
<reference evidence="11 12" key="1">
    <citation type="submission" date="2016-07" db="EMBL/GenBank/DDBJ databases">
        <title>Comparative genomics of the Campylobacter concisus group.</title>
        <authorList>
            <person name="Miller W.G."/>
            <person name="Yee E."/>
            <person name="Chapman M.H."/>
            <person name="Huynh S."/>
            <person name="Bono J.L."/>
            <person name="On S.L.W."/>
            <person name="StLeger J."/>
            <person name="Foster G."/>
            <person name="Parker C.T."/>
        </authorList>
    </citation>
    <scope>NUCLEOTIDE SEQUENCE [LARGE SCALE GENOMIC DNA]</scope>
    <source>
        <strain evidence="11 12">ATCC 33238</strain>
    </source>
</reference>
<dbReference type="InterPro" id="IPR003395">
    <property type="entry name" value="RecF/RecN/SMC_N"/>
</dbReference>
<evidence type="ECO:0000256" key="7">
    <source>
        <dbReference type="ARBA" id="ARBA00023204"/>
    </source>
</evidence>
<dbReference type="GO" id="GO:0006310">
    <property type="term" value="P:DNA recombination"/>
    <property type="evidence" value="ECO:0007669"/>
    <property type="project" value="InterPro"/>
</dbReference>
<evidence type="ECO:0000313" key="12">
    <source>
        <dbReference type="Proteomes" id="UP000502377"/>
    </source>
</evidence>
<evidence type="ECO:0000256" key="8">
    <source>
        <dbReference type="ARBA" id="ARBA00033408"/>
    </source>
</evidence>
<dbReference type="GO" id="GO:0005524">
    <property type="term" value="F:ATP binding"/>
    <property type="evidence" value="ECO:0007669"/>
    <property type="project" value="UniProtKB-KW"/>
</dbReference>
<gene>
    <name evidence="11" type="primary">recN</name>
    <name evidence="11" type="ORF">CRECT_1589</name>
</gene>
<feature type="domain" description="RecF/RecN/SMC N-terminal" evidence="10">
    <location>
        <begin position="1"/>
        <end position="465"/>
    </location>
</feature>
<keyword evidence="4" id="KW-0547">Nucleotide-binding</keyword>
<dbReference type="GO" id="GO:0006281">
    <property type="term" value="P:DNA repair"/>
    <property type="evidence" value="ECO:0007669"/>
    <property type="project" value="UniProtKB-KW"/>
</dbReference>
<organism evidence="11 12">
    <name type="scientific">Campylobacter rectus</name>
    <name type="common">Wolinella recta</name>
    <dbReference type="NCBI Taxonomy" id="203"/>
    <lineage>
        <taxon>Bacteria</taxon>
        <taxon>Pseudomonadati</taxon>
        <taxon>Campylobacterota</taxon>
        <taxon>Epsilonproteobacteria</taxon>
        <taxon>Campylobacterales</taxon>
        <taxon>Campylobacteraceae</taxon>
        <taxon>Campylobacter</taxon>
    </lineage>
</organism>
<keyword evidence="6" id="KW-0067">ATP-binding</keyword>
<sequence>MIERILIKQNLSFENVELNFGRGLSVFTGVSGAGKSVLMGSIMAVLGLKDSEAKLIEADVSHKFDLEEFGLESEEINTFKLFRDKTTRYFINSQAVSKKNLASIAKEHVKYLSAKEINEFENERFLNLLDSLQAKKDAKFNETLGECRLKFDEFSRISRELKKIIDEEKRVEELKEFASFEINKIESVSPKIGEFDELMELKKRLSKKDKILEAWNRAEQIFNLEQAVTDALNISDIDSGFFEEAMNELRVARENLNMDELEDVDVGGVLDRIEAINSLVRRYGGEEEALQALKMRKAELARYENISFEKSELERKFKQNEAAVNALADKISQARAANLKELESLINSFLKELYMSEISLKINSKTLDAAGRDEVNLSLNETALKNLSSGELNRLRLAFIASESKITGGGEGVIILDEIDANLSGKEAMSIANVLLNLAEFYQIFAISHQPQLSSKANAHFLVEKRGEISNVRELKSEERVSELARMISGERITEEAINFARQLLVV</sequence>
<dbReference type="RefSeq" id="WP_004319583.1">
    <property type="nucleotide sequence ID" value="NZ_CP012543.1"/>
</dbReference>
<dbReference type="Pfam" id="PF02463">
    <property type="entry name" value="SMC_N"/>
    <property type="match status" value="1"/>
</dbReference>
<dbReference type="InterPro" id="IPR027417">
    <property type="entry name" value="P-loop_NTPase"/>
</dbReference>
<dbReference type="AlphaFoldDB" id="A0A6G5QND4"/>
<dbReference type="Gene3D" id="3.40.50.300">
    <property type="entry name" value="P-loop containing nucleotide triphosphate hydrolases"/>
    <property type="match status" value="2"/>
</dbReference>
<evidence type="ECO:0000256" key="9">
    <source>
        <dbReference type="PIRNR" id="PIRNR003128"/>
    </source>
</evidence>
<dbReference type="PANTHER" id="PTHR11059:SF0">
    <property type="entry name" value="DNA REPAIR PROTEIN RECN"/>
    <property type="match status" value="1"/>
</dbReference>
<keyword evidence="7 9" id="KW-0234">DNA repair</keyword>
<dbReference type="Proteomes" id="UP000502377">
    <property type="component" value="Chromosome"/>
</dbReference>
<protein>
    <recommendedName>
        <fullName evidence="3 9">DNA repair protein RecN</fullName>
    </recommendedName>
    <alternativeName>
        <fullName evidence="8 9">Recombination protein N</fullName>
    </alternativeName>
</protein>
<dbReference type="KEGG" id="crx:CRECT_1589"/>
<dbReference type="PIRSF" id="PIRSF003128">
    <property type="entry name" value="RecN"/>
    <property type="match status" value="1"/>
</dbReference>
<dbReference type="PANTHER" id="PTHR11059">
    <property type="entry name" value="DNA REPAIR PROTEIN RECN"/>
    <property type="match status" value="1"/>
</dbReference>
<evidence type="ECO:0000259" key="10">
    <source>
        <dbReference type="Pfam" id="PF02463"/>
    </source>
</evidence>
<dbReference type="GO" id="GO:0009432">
    <property type="term" value="P:SOS response"/>
    <property type="evidence" value="ECO:0007669"/>
    <property type="project" value="TreeGrafter"/>
</dbReference>
<evidence type="ECO:0000256" key="3">
    <source>
        <dbReference type="ARBA" id="ARBA00021315"/>
    </source>
</evidence>
<comment type="function">
    <text evidence="1 9">May be involved in recombinational repair of damaged DNA.</text>
</comment>
<evidence type="ECO:0000256" key="2">
    <source>
        <dbReference type="ARBA" id="ARBA00009441"/>
    </source>
</evidence>
<dbReference type="EMBL" id="CP012543">
    <property type="protein sequence ID" value="QCD47225.1"/>
    <property type="molecule type" value="Genomic_DNA"/>
</dbReference>
<evidence type="ECO:0000256" key="1">
    <source>
        <dbReference type="ARBA" id="ARBA00003618"/>
    </source>
</evidence>
<evidence type="ECO:0000256" key="6">
    <source>
        <dbReference type="ARBA" id="ARBA00022840"/>
    </source>
</evidence>
<accession>A0A6G5QND4</accession>
<dbReference type="SUPFAM" id="SSF52540">
    <property type="entry name" value="P-loop containing nucleoside triphosphate hydrolases"/>
    <property type="match status" value="1"/>
</dbReference>
<proteinExistence type="inferred from homology"/>
<dbReference type="GO" id="GO:0043590">
    <property type="term" value="C:bacterial nucleoid"/>
    <property type="evidence" value="ECO:0007669"/>
    <property type="project" value="TreeGrafter"/>
</dbReference>
<keyword evidence="5 9" id="KW-0227">DNA damage</keyword>
<evidence type="ECO:0000313" key="11">
    <source>
        <dbReference type="EMBL" id="QCD47225.1"/>
    </source>
</evidence>